<dbReference type="InterPro" id="IPR002625">
    <property type="entry name" value="Smr_dom"/>
</dbReference>
<dbReference type="PANTHER" id="PTHR46535:SF1">
    <property type="entry name" value="NEDD4-BINDING PROTEIN 2"/>
    <property type="match status" value="1"/>
</dbReference>
<dbReference type="Gene3D" id="3.30.1370.110">
    <property type="match status" value="1"/>
</dbReference>
<feature type="domain" description="Smr" evidence="2">
    <location>
        <begin position="327"/>
        <end position="402"/>
    </location>
</feature>
<organism evidence="3 4">
    <name type="scientific">Chloropicon roscoffensis</name>
    <dbReference type="NCBI Taxonomy" id="1461544"/>
    <lineage>
        <taxon>Eukaryota</taxon>
        <taxon>Viridiplantae</taxon>
        <taxon>Chlorophyta</taxon>
        <taxon>Chloropicophyceae</taxon>
        <taxon>Chloropicales</taxon>
        <taxon>Chloropicaceae</taxon>
        <taxon>Chloropicon</taxon>
    </lineage>
</organism>
<evidence type="ECO:0000313" key="3">
    <source>
        <dbReference type="EMBL" id="WZN65900.1"/>
    </source>
</evidence>
<accession>A0AAX4PJV3</accession>
<dbReference type="PROSITE" id="PS50828">
    <property type="entry name" value="SMR"/>
    <property type="match status" value="1"/>
</dbReference>
<proteinExistence type="predicted"/>
<dbReference type="Proteomes" id="UP001472866">
    <property type="component" value="Chromosome 13"/>
</dbReference>
<feature type="region of interest" description="Disordered" evidence="1">
    <location>
        <begin position="89"/>
        <end position="111"/>
    </location>
</feature>
<dbReference type="PANTHER" id="PTHR46535">
    <property type="entry name" value="NEDD4-BINDING PROTEIN 2"/>
    <property type="match status" value="1"/>
</dbReference>
<gene>
    <name evidence="3" type="ORF">HKI87_13g74620</name>
</gene>
<protein>
    <recommendedName>
        <fullName evidence="2">Smr domain-containing protein</fullName>
    </recommendedName>
</protein>
<dbReference type="AlphaFoldDB" id="A0AAX4PJV3"/>
<dbReference type="EMBL" id="CP151513">
    <property type="protein sequence ID" value="WZN65900.1"/>
    <property type="molecule type" value="Genomic_DNA"/>
</dbReference>
<feature type="compositionally biased region" description="Basic residues" evidence="1">
    <location>
        <begin position="99"/>
        <end position="111"/>
    </location>
</feature>
<name>A0AAX4PJV3_9CHLO</name>
<dbReference type="SMART" id="SM00463">
    <property type="entry name" value="SMR"/>
    <property type="match status" value="1"/>
</dbReference>
<sequence length="402" mass="43039">MVHREGRSRSESTEECVRFLLQAFPTLTRVDVEAALAECCFDVSLSCAHLEHLVSRREGTGGSEGQGTSASGHGHGENVARSFAETLKKGVPRPEPLSRKPRGHPAGKRPHRGWWSEVHEFNICHHFRGSGAGERRNSGVDFLLQAFPTVSREDVEAALVNSTFDVALASLRLEHLVSEREAGMGDRHGAPSASGEDGVLDFLIQAFPTVPRSEVETVLATSEFDVSRASAHLEQLAADREKASGGCQGAGGLAGEFVIAGGQETTVVANVLAAAGGDVGKAVHLLSLEFERAWTVPKSRSRKASRKKGGVRGGAVGAGPGGKYRWVDLHGLTVDQAVELLDRLLVSLRSKGERELHVITGRGKNSGDVGPRIKPAVLGLLREKEVQFEVPDDNNGLVHVYL</sequence>
<dbReference type="CDD" id="cd14279">
    <property type="entry name" value="CUE"/>
    <property type="match status" value="1"/>
</dbReference>
<dbReference type="GO" id="GO:0004519">
    <property type="term" value="F:endonuclease activity"/>
    <property type="evidence" value="ECO:0007669"/>
    <property type="project" value="TreeGrafter"/>
</dbReference>
<dbReference type="InterPro" id="IPR036063">
    <property type="entry name" value="Smr_dom_sf"/>
</dbReference>
<dbReference type="Pfam" id="PF01713">
    <property type="entry name" value="Smr"/>
    <property type="match status" value="1"/>
</dbReference>
<dbReference type="SUPFAM" id="SSF160443">
    <property type="entry name" value="SMR domain-like"/>
    <property type="match status" value="1"/>
</dbReference>
<evidence type="ECO:0000313" key="4">
    <source>
        <dbReference type="Proteomes" id="UP001472866"/>
    </source>
</evidence>
<keyword evidence="4" id="KW-1185">Reference proteome</keyword>
<evidence type="ECO:0000256" key="1">
    <source>
        <dbReference type="SAM" id="MobiDB-lite"/>
    </source>
</evidence>
<evidence type="ECO:0000259" key="2">
    <source>
        <dbReference type="PROSITE" id="PS50828"/>
    </source>
</evidence>
<feature type="region of interest" description="Disordered" evidence="1">
    <location>
        <begin position="57"/>
        <end position="77"/>
    </location>
</feature>
<reference evidence="3 4" key="1">
    <citation type="submission" date="2024-03" db="EMBL/GenBank/DDBJ databases">
        <title>Complete genome sequence of the green alga Chloropicon roscoffensis RCC1871.</title>
        <authorList>
            <person name="Lemieux C."/>
            <person name="Pombert J.-F."/>
            <person name="Otis C."/>
            <person name="Turmel M."/>
        </authorList>
    </citation>
    <scope>NUCLEOTIDE SEQUENCE [LARGE SCALE GENOMIC DNA]</scope>
    <source>
        <strain evidence="3 4">RCC1871</strain>
    </source>
</reference>
<dbReference type="GO" id="GO:0005634">
    <property type="term" value="C:nucleus"/>
    <property type="evidence" value="ECO:0007669"/>
    <property type="project" value="TreeGrafter"/>
</dbReference>
<dbReference type="InterPro" id="IPR052772">
    <property type="entry name" value="Endo/PolyKinase_Domain-Protein"/>
</dbReference>